<dbReference type="InterPro" id="IPR036680">
    <property type="entry name" value="SPOR-like_sf"/>
</dbReference>
<protein>
    <submittedName>
        <fullName evidence="4">SPOR domain-containing protein</fullName>
    </submittedName>
</protein>
<feature type="region of interest" description="Disordered" evidence="1">
    <location>
        <begin position="103"/>
        <end position="154"/>
    </location>
</feature>
<feature type="domain" description="SPOR" evidence="3">
    <location>
        <begin position="156"/>
        <end position="235"/>
    </location>
</feature>
<accession>A0ABV4JYX3</accession>
<sequence length="239" mass="25651">MADNLEPKYKVKVPKLNAARKKYDFSLSLSGMISITGVGVLALTFFFVMGILIGRGYRPEADVPPLKELMPDAEHGQLAAENTPPKVLTLEELDYQDRLKASPQQMLDGPDEAKAKPEPKPVAAPETKPEPKPEAKSAPAAAPQPETATPAPAQPGEAVFDYVYQVASFRKADMATGLRDKLAAAGLKARVESGEAKGSTWHRVQVLHHGTPASTSEMKATLAKFGIAKPLLKKKSASK</sequence>
<dbReference type="Pfam" id="PF05036">
    <property type="entry name" value="SPOR"/>
    <property type="match status" value="1"/>
</dbReference>
<keyword evidence="2" id="KW-0472">Membrane</keyword>
<dbReference type="PANTHER" id="PTHR38687:SF1">
    <property type="entry name" value="CELL DIVISION PROTEIN DEDD"/>
    <property type="match status" value="1"/>
</dbReference>
<gene>
    <name evidence="4" type="ORF">AB6M95_04045</name>
</gene>
<evidence type="ECO:0000256" key="1">
    <source>
        <dbReference type="SAM" id="MobiDB-lite"/>
    </source>
</evidence>
<comment type="caution">
    <text evidence="4">The sequence shown here is derived from an EMBL/GenBank/DDBJ whole genome shotgun (WGS) entry which is preliminary data.</text>
</comment>
<dbReference type="EMBL" id="JBGLYH010000006">
    <property type="protein sequence ID" value="MEZ7195909.1"/>
    <property type="molecule type" value="Genomic_DNA"/>
</dbReference>
<evidence type="ECO:0000313" key="4">
    <source>
        <dbReference type="EMBL" id="MEZ7195909.1"/>
    </source>
</evidence>
<dbReference type="PANTHER" id="PTHR38687">
    <property type="entry name" value="CELL DIVISION PROTEIN DEDD-RELATED"/>
    <property type="match status" value="1"/>
</dbReference>
<dbReference type="InterPro" id="IPR052521">
    <property type="entry name" value="Cell_div_SPOR-domain"/>
</dbReference>
<dbReference type="InterPro" id="IPR007730">
    <property type="entry name" value="SPOR-like_dom"/>
</dbReference>
<evidence type="ECO:0000259" key="3">
    <source>
        <dbReference type="PROSITE" id="PS51724"/>
    </source>
</evidence>
<evidence type="ECO:0000256" key="2">
    <source>
        <dbReference type="SAM" id="Phobius"/>
    </source>
</evidence>
<keyword evidence="2" id="KW-1133">Transmembrane helix</keyword>
<feature type="transmembrane region" description="Helical" evidence="2">
    <location>
        <begin position="32"/>
        <end position="53"/>
    </location>
</feature>
<reference evidence="4 5" key="1">
    <citation type="submission" date="2024-08" db="EMBL/GenBank/DDBJ databases">
        <title>Sulfate-reducing bacteria isolated from formation water of the oil field in Kazakhstan and description of Pseudodesulfovibrio sp.</title>
        <authorList>
            <person name="Bidzhieva S.K."/>
            <person name="Tourova T.P."/>
            <person name="Grouzdev D.S."/>
            <person name="Beletsky A.V."/>
            <person name="Sokolova D.S."/>
            <person name="Samigullina S.R."/>
            <person name="Poltaraus A.B."/>
            <person name="Avtukh A.N."/>
            <person name="Tereshina V.M."/>
            <person name="Zhaparov N.S."/>
            <person name="Mardanov A.V."/>
            <person name="Nazina T.N."/>
        </authorList>
    </citation>
    <scope>NUCLEOTIDE SEQUENCE [LARGE SCALE GENOMIC DNA]</scope>
    <source>
        <strain evidence="4 5">9FUS</strain>
    </source>
</reference>
<organism evidence="4 5">
    <name type="scientific">Pseudodesulfovibrio karagichevae</name>
    <dbReference type="NCBI Taxonomy" id="3239305"/>
    <lineage>
        <taxon>Bacteria</taxon>
        <taxon>Pseudomonadati</taxon>
        <taxon>Thermodesulfobacteriota</taxon>
        <taxon>Desulfovibrionia</taxon>
        <taxon>Desulfovibrionales</taxon>
        <taxon>Desulfovibrionaceae</taxon>
    </lineage>
</organism>
<dbReference type="RefSeq" id="WP_371385451.1">
    <property type="nucleotide sequence ID" value="NZ_JBGLYH010000006.1"/>
</dbReference>
<dbReference type="Gene3D" id="3.30.70.1070">
    <property type="entry name" value="Sporulation related repeat"/>
    <property type="match status" value="1"/>
</dbReference>
<evidence type="ECO:0000313" key="5">
    <source>
        <dbReference type="Proteomes" id="UP001568698"/>
    </source>
</evidence>
<feature type="compositionally biased region" description="Low complexity" evidence="1">
    <location>
        <begin position="136"/>
        <end position="154"/>
    </location>
</feature>
<dbReference type="PROSITE" id="PS51724">
    <property type="entry name" value="SPOR"/>
    <property type="match status" value="1"/>
</dbReference>
<name>A0ABV4JYX3_9BACT</name>
<dbReference type="SUPFAM" id="SSF110997">
    <property type="entry name" value="Sporulation related repeat"/>
    <property type="match status" value="1"/>
</dbReference>
<keyword evidence="5" id="KW-1185">Reference proteome</keyword>
<keyword evidence="2" id="KW-0812">Transmembrane</keyword>
<proteinExistence type="predicted"/>
<dbReference type="Proteomes" id="UP001568698">
    <property type="component" value="Unassembled WGS sequence"/>
</dbReference>